<feature type="domain" description="Potassium channel" evidence="3">
    <location>
        <begin position="84"/>
        <end position="155"/>
    </location>
</feature>
<feature type="compositionally biased region" description="Basic and acidic residues" evidence="1">
    <location>
        <begin position="366"/>
        <end position="376"/>
    </location>
</feature>
<evidence type="ECO:0000256" key="2">
    <source>
        <dbReference type="SAM" id="Phobius"/>
    </source>
</evidence>
<evidence type="ECO:0000256" key="1">
    <source>
        <dbReference type="SAM" id="MobiDB-lite"/>
    </source>
</evidence>
<dbReference type="InterPro" id="IPR013099">
    <property type="entry name" value="K_chnl_dom"/>
</dbReference>
<protein>
    <submittedName>
        <fullName evidence="4">Ion channel</fullName>
    </submittedName>
</protein>
<dbReference type="RefSeq" id="WP_145435144.1">
    <property type="nucleotide sequence ID" value="NZ_CP036339.1"/>
</dbReference>
<dbReference type="Proteomes" id="UP000317909">
    <property type="component" value="Chromosome"/>
</dbReference>
<dbReference type="Gene3D" id="1.10.287.70">
    <property type="match status" value="1"/>
</dbReference>
<name>A0A517U4C1_9BACT</name>
<dbReference type="EMBL" id="CP036339">
    <property type="protein sequence ID" value="QDT75471.1"/>
    <property type="molecule type" value="Genomic_DNA"/>
</dbReference>
<feature type="transmembrane region" description="Helical" evidence="2">
    <location>
        <begin position="141"/>
        <end position="162"/>
    </location>
</feature>
<evidence type="ECO:0000259" key="3">
    <source>
        <dbReference type="Pfam" id="PF07885"/>
    </source>
</evidence>
<keyword evidence="2" id="KW-0812">Transmembrane</keyword>
<feature type="region of interest" description="Disordered" evidence="1">
    <location>
        <begin position="349"/>
        <end position="376"/>
    </location>
</feature>
<dbReference type="AlphaFoldDB" id="A0A517U4C1"/>
<evidence type="ECO:0000313" key="4">
    <source>
        <dbReference type="EMBL" id="QDT75471.1"/>
    </source>
</evidence>
<keyword evidence="2" id="KW-0472">Membrane</keyword>
<feature type="transmembrane region" description="Helical" evidence="2">
    <location>
        <begin position="68"/>
        <end position="92"/>
    </location>
</feature>
<accession>A0A517U4C1</accession>
<dbReference type="SUPFAM" id="SSF81324">
    <property type="entry name" value="Voltage-gated potassium channels"/>
    <property type="match status" value="1"/>
</dbReference>
<keyword evidence="5" id="KW-1185">Reference proteome</keyword>
<organism evidence="4 5">
    <name type="scientific">Lacipirellula limnantheis</name>
    <dbReference type="NCBI Taxonomy" id="2528024"/>
    <lineage>
        <taxon>Bacteria</taxon>
        <taxon>Pseudomonadati</taxon>
        <taxon>Planctomycetota</taxon>
        <taxon>Planctomycetia</taxon>
        <taxon>Pirellulales</taxon>
        <taxon>Lacipirellulaceae</taxon>
        <taxon>Lacipirellula</taxon>
    </lineage>
</organism>
<gene>
    <name evidence="4" type="ORF">I41_46820</name>
</gene>
<evidence type="ECO:0000313" key="5">
    <source>
        <dbReference type="Proteomes" id="UP000317909"/>
    </source>
</evidence>
<dbReference type="OrthoDB" id="9785126at2"/>
<proteinExistence type="predicted"/>
<dbReference type="KEGG" id="llh:I41_46820"/>
<dbReference type="Pfam" id="PF07885">
    <property type="entry name" value="Ion_trans_2"/>
    <property type="match status" value="1"/>
</dbReference>
<sequence length="376" mass="42896">MLFLLSTLLGVALIVLALYDAFETLVLPRRVTRRLRLARTYFQVAWSGWRRLCDLIPPGKTRESTLSIFGPLSLFGLFVCWVAIIVTGFALLHWWGTTLTPPSNDDFRQCLYHSGETFFTLGYGDVTPVTYMGKLLAVAEAGIGFGFMAVVIGYLPVLYQAFSNRERSISLLDARAGSPPTAVELWRRFGRLAERHESDRFLAEWEVWSAELLESHLSFPVLCYYRSQHDNQSWLAALALVLDASSLLLVRGASESRTRAQLTFAMARHAAVDMCLVFRLPPREPQSDRLTDSEIAQLFSTEERRPRDEQIRQLRELQAIYEPFLQALADYFRLFLPRFVAERPTADNWQTSPWTTRAPHLGDLAADGRESNQHFQ</sequence>
<keyword evidence="2" id="KW-1133">Transmembrane helix</keyword>
<reference evidence="4 5" key="1">
    <citation type="submission" date="2019-02" db="EMBL/GenBank/DDBJ databases">
        <title>Deep-cultivation of Planctomycetes and their phenomic and genomic characterization uncovers novel biology.</title>
        <authorList>
            <person name="Wiegand S."/>
            <person name="Jogler M."/>
            <person name="Boedeker C."/>
            <person name="Pinto D."/>
            <person name="Vollmers J."/>
            <person name="Rivas-Marin E."/>
            <person name="Kohn T."/>
            <person name="Peeters S.H."/>
            <person name="Heuer A."/>
            <person name="Rast P."/>
            <person name="Oberbeckmann S."/>
            <person name="Bunk B."/>
            <person name="Jeske O."/>
            <person name="Meyerdierks A."/>
            <person name="Storesund J.E."/>
            <person name="Kallscheuer N."/>
            <person name="Luecker S."/>
            <person name="Lage O.M."/>
            <person name="Pohl T."/>
            <person name="Merkel B.J."/>
            <person name="Hornburger P."/>
            <person name="Mueller R.-W."/>
            <person name="Bruemmer F."/>
            <person name="Labrenz M."/>
            <person name="Spormann A.M."/>
            <person name="Op den Camp H."/>
            <person name="Overmann J."/>
            <person name="Amann R."/>
            <person name="Jetten M.S.M."/>
            <person name="Mascher T."/>
            <person name="Medema M.H."/>
            <person name="Devos D.P."/>
            <person name="Kaster A.-K."/>
            <person name="Ovreas L."/>
            <person name="Rohde M."/>
            <person name="Galperin M.Y."/>
            <person name="Jogler C."/>
        </authorList>
    </citation>
    <scope>NUCLEOTIDE SEQUENCE [LARGE SCALE GENOMIC DNA]</scope>
    <source>
        <strain evidence="4 5">I41</strain>
    </source>
</reference>